<keyword evidence="1" id="KW-1133">Transmembrane helix</keyword>
<reference evidence="2" key="1">
    <citation type="journal article" date="2013" name="BMC Genomics">
        <title>Unscrambling butterfly oogenesis.</title>
        <authorList>
            <person name="Carter J.M."/>
            <person name="Baker S.C."/>
            <person name="Pink R."/>
            <person name="Carter D.R."/>
            <person name="Collins A."/>
            <person name="Tomlin J."/>
            <person name="Gibbs M."/>
            <person name="Breuker C.J."/>
        </authorList>
    </citation>
    <scope>NUCLEOTIDE SEQUENCE</scope>
    <source>
        <tissue evidence="2">Ovary</tissue>
    </source>
</reference>
<name>S4PJG1_9NEOP</name>
<accession>S4PJG1</accession>
<proteinExistence type="predicted"/>
<evidence type="ECO:0000313" key="2">
    <source>
        <dbReference type="EMBL" id="JAA89908.1"/>
    </source>
</evidence>
<keyword evidence="1" id="KW-0812">Transmembrane</keyword>
<feature type="transmembrane region" description="Helical" evidence="1">
    <location>
        <begin position="42"/>
        <end position="60"/>
    </location>
</feature>
<keyword evidence="1" id="KW-0472">Membrane</keyword>
<reference evidence="2" key="2">
    <citation type="submission" date="2013-05" db="EMBL/GenBank/DDBJ databases">
        <authorList>
            <person name="Carter J.-M."/>
            <person name="Baker S.C."/>
            <person name="Pink R."/>
            <person name="Carter D.R.F."/>
            <person name="Collins A."/>
            <person name="Tomlin J."/>
            <person name="Gibbs M."/>
            <person name="Breuker C.J."/>
        </authorList>
    </citation>
    <scope>NUCLEOTIDE SEQUENCE</scope>
    <source>
        <tissue evidence="2">Ovary</tissue>
    </source>
</reference>
<evidence type="ECO:0000256" key="1">
    <source>
        <dbReference type="SAM" id="Phobius"/>
    </source>
</evidence>
<dbReference type="EMBL" id="GAIX01002652">
    <property type="protein sequence ID" value="JAA89908.1"/>
    <property type="molecule type" value="Transcribed_RNA"/>
</dbReference>
<organism evidence="2">
    <name type="scientific">Pararge aegeria</name>
    <name type="common">speckled wood butterfly</name>
    <dbReference type="NCBI Taxonomy" id="116150"/>
    <lineage>
        <taxon>Eukaryota</taxon>
        <taxon>Metazoa</taxon>
        <taxon>Ecdysozoa</taxon>
        <taxon>Arthropoda</taxon>
        <taxon>Hexapoda</taxon>
        <taxon>Insecta</taxon>
        <taxon>Pterygota</taxon>
        <taxon>Neoptera</taxon>
        <taxon>Endopterygota</taxon>
        <taxon>Lepidoptera</taxon>
        <taxon>Glossata</taxon>
        <taxon>Ditrysia</taxon>
        <taxon>Papilionoidea</taxon>
        <taxon>Nymphalidae</taxon>
        <taxon>Satyrinae</taxon>
        <taxon>Satyrini</taxon>
        <taxon>Parargina</taxon>
        <taxon>Pararge</taxon>
    </lineage>
</organism>
<dbReference type="AlphaFoldDB" id="S4PJG1"/>
<protein>
    <submittedName>
        <fullName evidence="2">Uncharacterized protein</fullName>
    </submittedName>
</protein>
<sequence>MTIPLACVFDVFGFRIASMFLRFVDKVFGLGSFSAKYRVRDVLLTGSFFLANFMFMFISSPDRCASTGGLRFLSVSVFTGT</sequence>